<dbReference type="PANTHER" id="PTHR42828">
    <property type="entry name" value="DHBP SYNTHASE RIBB-LIKE ALPHA/BETA DOMAIN-CONTAINING PROTEIN"/>
    <property type="match status" value="1"/>
</dbReference>
<dbReference type="InterPro" id="IPR052532">
    <property type="entry name" value="SUA5_domain"/>
</dbReference>
<dbReference type="EMBL" id="RBRY01000018">
    <property type="protein sequence ID" value="RMR62953.1"/>
    <property type="molecule type" value="Genomic_DNA"/>
</dbReference>
<dbReference type="Proteomes" id="UP000278332">
    <property type="component" value="Unassembled WGS sequence"/>
</dbReference>
<comment type="caution">
    <text evidence="2">The sequence shown here is derived from an EMBL/GenBank/DDBJ whole genome shotgun (WGS) entry which is preliminary data.</text>
</comment>
<name>A0A3M4WGD6_PSECI</name>
<dbReference type="Pfam" id="PF01300">
    <property type="entry name" value="Sua5_yciO_yrdC"/>
    <property type="match status" value="1"/>
</dbReference>
<dbReference type="NCBIfam" id="TIGR00057">
    <property type="entry name" value="L-threonylcarbamoyladenylate synthase"/>
    <property type="match status" value="1"/>
</dbReference>
<gene>
    <name evidence="2" type="ORF">ALP84_04323</name>
</gene>
<evidence type="ECO:0000313" key="2">
    <source>
        <dbReference type="EMBL" id="RMR62953.1"/>
    </source>
</evidence>
<dbReference type="PROSITE" id="PS51163">
    <property type="entry name" value="YRDC"/>
    <property type="match status" value="1"/>
</dbReference>
<dbReference type="GO" id="GO:0003725">
    <property type="term" value="F:double-stranded RNA binding"/>
    <property type="evidence" value="ECO:0007669"/>
    <property type="project" value="InterPro"/>
</dbReference>
<feature type="domain" description="YrdC-like" evidence="1">
    <location>
        <begin position="135"/>
        <end position="321"/>
    </location>
</feature>
<protein>
    <submittedName>
        <fullName evidence="2">Sua5/YciO/YrdC/YwlC protein</fullName>
    </submittedName>
</protein>
<dbReference type="InterPro" id="IPR006070">
    <property type="entry name" value="Sua5-like_dom"/>
</dbReference>
<evidence type="ECO:0000259" key="1">
    <source>
        <dbReference type="PROSITE" id="PS51163"/>
    </source>
</evidence>
<dbReference type="AlphaFoldDB" id="A0A3M4WGD6"/>
<dbReference type="Gene3D" id="3.90.870.10">
    <property type="entry name" value="DHBP synthase"/>
    <property type="match status" value="1"/>
</dbReference>
<dbReference type="SUPFAM" id="SSF55821">
    <property type="entry name" value="YrdC/RibB"/>
    <property type="match status" value="1"/>
</dbReference>
<dbReference type="InterPro" id="IPR017945">
    <property type="entry name" value="DHBP_synth_RibB-like_a/b_dom"/>
</dbReference>
<organism evidence="2 3">
    <name type="scientific">Pseudomonas cichorii</name>
    <dbReference type="NCBI Taxonomy" id="36746"/>
    <lineage>
        <taxon>Bacteria</taxon>
        <taxon>Pseudomonadati</taxon>
        <taxon>Pseudomonadota</taxon>
        <taxon>Gammaproteobacteria</taxon>
        <taxon>Pseudomonadales</taxon>
        <taxon>Pseudomonadaceae</taxon>
        <taxon>Pseudomonas</taxon>
    </lineage>
</organism>
<sequence length="330" mass="36198">MGRLWTKPSPLCGLQVPGSASRIHRIMTSRAVNGVNWSPISSRLVATPSKWSMACNLPIRSEPWRYWPVSSVCWLPPAAISMALVHGPRSVYTGRCPRICRHCGADSNMNSLQPPSEQEVTVSQFFQVHPENPQPRLIKQAAEIIKAGGLVVYPTDSSYALGCQIGDKSAIERIRRLRQLDDKHNFTLMCCDLSQLGLFAKVDTGAFRALKTHTPGPYTFILNATREVPRLILHPKRRTIGLRVPSHPIAQALLEQLGEPLMSVSLIMPGDSVPLSDPYEMRQILEHQVDLIIDGGMGGISASTVISLADGEPQIIRVGCGDPTPFGEEA</sequence>
<proteinExistence type="predicted"/>
<reference evidence="2 3" key="1">
    <citation type="submission" date="2018-08" db="EMBL/GenBank/DDBJ databases">
        <title>Recombination of ecologically and evolutionarily significant loci maintains genetic cohesion in the Pseudomonas syringae species complex.</title>
        <authorList>
            <person name="Dillon M."/>
            <person name="Thakur S."/>
            <person name="Almeida R.N.D."/>
            <person name="Weir B.S."/>
            <person name="Guttman D.S."/>
        </authorList>
    </citation>
    <scope>NUCLEOTIDE SEQUENCE [LARGE SCALE GENOMIC DNA]</scope>
    <source>
        <strain evidence="2 3">ICMP 6917</strain>
    </source>
</reference>
<dbReference type="PANTHER" id="PTHR42828:SF3">
    <property type="entry name" value="THREONYLCARBAMOYL-AMP SYNTHASE"/>
    <property type="match status" value="1"/>
</dbReference>
<accession>A0A3M4WGD6</accession>
<evidence type="ECO:0000313" key="3">
    <source>
        <dbReference type="Proteomes" id="UP000278332"/>
    </source>
</evidence>